<dbReference type="Gene3D" id="3.20.20.80">
    <property type="entry name" value="Glycosidases"/>
    <property type="match status" value="1"/>
</dbReference>
<dbReference type="InterPro" id="IPR029070">
    <property type="entry name" value="Chitinase_insertion_sf"/>
</dbReference>
<evidence type="ECO:0000256" key="2">
    <source>
        <dbReference type="ARBA" id="ARBA00012729"/>
    </source>
</evidence>
<dbReference type="EMBL" id="CP051627">
    <property type="protein sequence ID" value="UPT19704.1"/>
    <property type="molecule type" value="Genomic_DNA"/>
</dbReference>
<dbReference type="Pfam" id="PF00704">
    <property type="entry name" value="Glyco_hydro_18"/>
    <property type="match status" value="1"/>
</dbReference>
<organism evidence="10 11">
    <name type="scientific">Thermobifida alba</name>
    <name type="common">Thermomonospora alba</name>
    <dbReference type="NCBI Taxonomy" id="53522"/>
    <lineage>
        <taxon>Bacteria</taxon>
        <taxon>Bacillati</taxon>
        <taxon>Actinomycetota</taxon>
        <taxon>Actinomycetes</taxon>
        <taxon>Streptosporangiales</taxon>
        <taxon>Nocardiopsidaceae</taxon>
        <taxon>Thermobifida</taxon>
    </lineage>
</organism>
<dbReference type="InterPro" id="IPR011583">
    <property type="entry name" value="Chitinase_II/V-like_cat"/>
</dbReference>
<dbReference type="EC" id="3.2.1.14" evidence="2"/>
<dbReference type="PROSITE" id="PS51910">
    <property type="entry name" value="GH18_2"/>
    <property type="match status" value="1"/>
</dbReference>
<evidence type="ECO:0000256" key="3">
    <source>
        <dbReference type="ARBA" id="ARBA00022801"/>
    </source>
</evidence>
<dbReference type="InterPro" id="IPR001223">
    <property type="entry name" value="Glyco_hydro18_cat"/>
</dbReference>
<dbReference type="InterPro" id="IPR001579">
    <property type="entry name" value="Glyco_hydro_18_chit_AS"/>
</dbReference>
<dbReference type="GO" id="GO:0016787">
    <property type="term" value="F:hydrolase activity"/>
    <property type="evidence" value="ECO:0007669"/>
    <property type="project" value="UniProtKB-KW"/>
</dbReference>
<keyword evidence="11" id="KW-1185">Reference proteome</keyword>
<dbReference type="Gene3D" id="3.10.50.10">
    <property type="match status" value="1"/>
</dbReference>
<keyword evidence="3 6" id="KW-0378">Hydrolase</keyword>
<evidence type="ECO:0000256" key="6">
    <source>
        <dbReference type="RuleBase" id="RU000489"/>
    </source>
</evidence>
<keyword evidence="8" id="KW-0812">Transmembrane</keyword>
<dbReference type="PROSITE" id="PS01095">
    <property type="entry name" value="GH18_1"/>
    <property type="match status" value="1"/>
</dbReference>
<evidence type="ECO:0000313" key="10">
    <source>
        <dbReference type="EMBL" id="UPT19704.1"/>
    </source>
</evidence>
<keyword evidence="4" id="KW-0119">Carbohydrate metabolism</keyword>
<evidence type="ECO:0000256" key="7">
    <source>
        <dbReference type="RuleBase" id="RU004453"/>
    </source>
</evidence>
<dbReference type="RefSeq" id="WP_248591928.1">
    <property type="nucleotide sequence ID" value="NZ_BAABEB010000001.1"/>
</dbReference>
<evidence type="ECO:0000256" key="5">
    <source>
        <dbReference type="ARBA" id="ARBA00023295"/>
    </source>
</evidence>
<dbReference type="SUPFAM" id="SSF51445">
    <property type="entry name" value="(Trans)glycosidases"/>
    <property type="match status" value="1"/>
</dbReference>
<comment type="catalytic activity">
    <reaction evidence="1">
        <text>Random endo-hydrolysis of N-acetyl-beta-D-glucosaminide (1-&gt;4)-beta-linkages in chitin and chitodextrins.</text>
        <dbReference type="EC" id="3.2.1.14"/>
    </reaction>
</comment>
<keyword evidence="4" id="KW-0146">Chitin degradation</keyword>
<dbReference type="InterPro" id="IPR017853">
    <property type="entry name" value="GH"/>
</dbReference>
<dbReference type="Proteomes" id="UP000832041">
    <property type="component" value="Chromosome"/>
</dbReference>
<evidence type="ECO:0000259" key="9">
    <source>
        <dbReference type="PROSITE" id="PS51910"/>
    </source>
</evidence>
<dbReference type="SMART" id="SM00636">
    <property type="entry name" value="Glyco_18"/>
    <property type="match status" value="1"/>
</dbReference>
<dbReference type="InterPro" id="IPR050314">
    <property type="entry name" value="Glycosyl_Hydrlase_18"/>
</dbReference>
<dbReference type="PANTHER" id="PTHR11177">
    <property type="entry name" value="CHITINASE"/>
    <property type="match status" value="1"/>
</dbReference>
<comment type="similarity">
    <text evidence="7">Belongs to the glycosyl hydrolase 18 family.</text>
</comment>
<feature type="transmembrane region" description="Helical" evidence="8">
    <location>
        <begin position="20"/>
        <end position="41"/>
    </location>
</feature>
<keyword evidence="8" id="KW-0472">Membrane</keyword>
<dbReference type="PANTHER" id="PTHR11177:SF317">
    <property type="entry name" value="CHITINASE 12-RELATED"/>
    <property type="match status" value="1"/>
</dbReference>
<feature type="domain" description="GH18" evidence="9">
    <location>
        <begin position="53"/>
        <end position="452"/>
    </location>
</feature>
<keyword evidence="4" id="KW-0624">Polysaccharide degradation</keyword>
<keyword evidence="8" id="KW-1133">Transmembrane helix</keyword>
<dbReference type="CDD" id="cd06548">
    <property type="entry name" value="GH18_chitinase"/>
    <property type="match status" value="1"/>
</dbReference>
<accession>A0ABY4KX73</accession>
<sequence length="452" mass="50437">MTGRHRILLTRQRPTAFTSLVLLVAGSVVVLLGGIVAVTLAGQLSGSRDASARERMAYFADWNTANRGYTIKDVDDSGAAALLDRLIWAFGDVNEEGECHVPTDTDQPWQLFQRRYEAEESVDGQADTYEQPLAGSLNQLRKLQEKHPHLRASISLGGWNWSTHFSEAVRTEESRERFVASCIDLWLRGDLPRLEGEPQGGEGVAAGLFDGVDLDWEWPGGNGHPDNVEHPDDKRNFTLVVREFRRQLDALEVETGREYTLSASLSHDPTIMRDSYEPEIFAYLDFATVQGYDFTGSWKETTGHHAQLYAPSDDPDQPSVDRAVRQYLEYGLPADKLVLGIPGYGRGWSGVPPGPDADGWSVRAEQGADGDYGEATDAYETLEQLTGERFFDRATGTQWVYDGDEWWSYDTPEVVRLKGEYAIDRGLRGLVLWNLDMDPEGELVAAMAEALR</sequence>
<protein>
    <recommendedName>
        <fullName evidence="2">chitinase</fullName>
        <ecNumber evidence="2">3.2.1.14</ecNumber>
    </recommendedName>
</protein>
<evidence type="ECO:0000256" key="4">
    <source>
        <dbReference type="ARBA" id="ARBA00023024"/>
    </source>
</evidence>
<dbReference type="SUPFAM" id="SSF54556">
    <property type="entry name" value="Chitinase insertion domain"/>
    <property type="match status" value="1"/>
</dbReference>
<gene>
    <name evidence="10" type="ORF">FOF52_00900</name>
</gene>
<name>A0ABY4KX73_THEAE</name>
<evidence type="ECO:0000313" key="11">
    <source>
        <dbReference type="Proteomes" id="UP000832041"/>
    </source>
</evidence>
<proteinExistence type="inferred from homology"/>
<keyword evidence="5 6" id="KW-0326">Glycosidase</keyword>
<evidence type="ECO:0000256" key="8">
    <source>
        <dbReference type="SAM" id="Phobius"/>
    </source>
</evidence>
<evidence type="ECO:0000256" key="1">
    <source>
        <dbReference type="ARBA" id="ARBA00000822"/>
    </source>
</evidence>
<reference evidence="10 11" key="1">
    <citation type="submission" date="2020-04" db="EMBL/GenBank/DDBJ databases">
        <title>Thermobifida alba genome sequencing and assembly.</title>
        <authorList>
            <person name="Luzics S."/>
            <person name="Horvath B."/>
            <person name="Nagy I."/>
            <person name="Toth A."/>
            <person name="Nagy I."/>
            <person name="Kukolya J."/>
        </authorList>
    </citation>
    <scope>NUCLEOTIDE SEQUENCE [LARGE SCALE GENOMIC DNA]</scope>
    <source>
        <strain evidence="10 11">DSM 43795</strain>
    </source>
</reference>